<evidence type="ECO:0000256" key="4">
    <source>
        <dbReference type="ARBA" id="ARBA00022989"/>
    </source>
</evidence>
<dbReference type="GO" id="GO:0022857">
    <property type="term" value="F:transmembrane transporter activity"/>
    <property type="evidence" value="ECO:0007669"/>
    <property type="project" value="InterPro"/>
</dbReference>
<dbReference type="SUPFAM" id="SSF103473">
    <property type="entry name" value="MFS general substrate transporter"/>
    <property type="match status" value="1"/>
</dbReference>
<proteinExistence type="predicted"/>
<feature type="transmembrane region" description="Helical" evidence="6">
    <location>
        <begin position="158"/>
        <end position="177"/>
    </location>
</feature>
<evidence type="ECO:0000313" key="9">
    <source>
        <dbReference type="Proteomes" id="UP000053820"/>
    </source>
</evidence>
<dbReference type="GO" id="GO:0016020">
    <property type="term" value="C:membrane"/>
    <property type="evidence" value="ECO:0007669"/>
    <property type="project" value="UniProtKB-SubCell"/>
</dbReference>
<sequence length="287" mass="31198">MAQGFALLPIIWCLGGTIGPFMGGVLVHPHEGFGSLFSGTFWVHYPYFPPCVVAAAFTALSLMLVFFLLEETLASKRRHNPRRDGYSLAETIDEQDPASNSEEDVQTPFRDLLVPSIMIPIANYAALAFLDIALPALMPLFYSTPLELGGLNFSPPAIGTWMAMVGIADGIFQVLCFEKMIDWLGPKRLFCIGVLSYIPIMTCFPLMSFLVGKTGGVGFWVYVTLAIHLVLILIWDCCHGCIFMFITASAPAKNTLGAINGLGQTTASTVRTIGPAIATSMFAFSKH</sequence>
<evidence type="ECO:0000256" key="6">
    <source>
        <dbReference type="SAM" id="Phobius"/>
    </source>
</evidence>
<feature type="transmembrane region" description="Helical" evidence="6">
    <location>
        <begin position="47"/>
        <end position="69"/>
    </location>
</feature>
<dbReference type="PROSITE" id="PS50850">
    <property type="entry name" value="MFS"/>
    <property type="match status" value="1"/>
</dbReference>
<keyword evidence="5 6" id="KW-0472">Membrane</keyword>
<feature type="domain" description="Major facilitator superfamily (MFS) profile" evidence="7">
    <location>
        <begin position="1"/>
        <end position="73"/>
    </location>
</feature>
<feature type="non-terminal residue" evidence="8">
    <location>
        <position position="287"/>
    </location>
</feature>
<dbReference type="AlphaFoldDB" id="A0A0C2KJE6"/>
<feature type="transmembrane region" description="Helical" evidence="6">
    <location>
        <begin position="117"/>
        <end position="138"/>
    </location>
</feature>
<feature type="transmembrane region" description="Helical" evidence="6">
    <location>
        <begin position="217"/>
        <end position="235"/>
    </location>
</feature>
<dbReference type="EMBL" id="KN840326">
    <property type="protein sequence ID" value="KIJ57502.1"/>
    <property type="molecule type" value="Genomic_DNA"/>
</dbReference>
<feature type="transmembrane region" description="Helical" evidence="6">
    <location>
        <begin position="189"/>
        <end position="211"/>
    </location>
</feature>
<evidence type="ECO:0000259" key="7">
    <source>
        <dbReference type="PROSITE" id="PS50850"/>
    </source>
</evidence>
<dbReference type="Gene3D" id="1.20.1250.20">
    <property type="entry name" value="MFS general substrate transporter like domains"/>
    <property type="match status" value="1"/>
</dbReference>
<keyword evidence="4 6" id="KW-1133">Transmembrane helix</keyword>
<comment type="subcellular location">
    <subcellularLocation>
        <location evidence="1">Membrane</location>
        <topology evidence="1">Multi-pass membrane protein</topology>
    </subcellularLocation>
</comment>
<dbReference type="Pfam" id="PF07690">
    <property type="entry name" value="MFS_1"/>
    <property type="match status" value="1"/>
</dbReference>
<evidence type="ECO:0000256" key="1">
    <source>
        <dbReference type="ARBA" id="ARBA00004141"/>
    </source>
</evidence>
<evidence type="ECO:0000256" key="3">
    <source>
        <dbReference type="ARBA" id="ARBA00022692"/>
    </source>
</evidence>
<accession>A0A0C2KJE6</accession>
<dbReference type="InterPro" id="IPR011701">
    <property type="entry name" value="MFS"/>
</dbReference>
<protein>
    <recommendedName>
        <fullName evidence="7">Major facilitator superfamily (MFS) profile domain-containing protein</fullName>
    </recommendedName>
</protein>
<dbReference type="InterPro" id="IPR036259">
    <property type="entry name" value="MFS_trans_sf"/>
</dbReference>
<evidence type="ECO:0000313" key="8">
    <source>
        <dbReference type="EMBL" id="KIJ57502.1"/>
    </source>
</evidence>
<keyword evidence="2" id="KW-0813">Transport</keyword>
<dbReference type="HOGENOM" id="CLU_001265_54_6_1"/>
<dbReference type="PANTHER" id="PTHR23504">
    <property type="entry name" value="MAJOR FACILITATOR SUPERFAMILY DOMAIN-CONTAINING PROTEIN 10"/>
    <property type="match status" value="1"/>
</dbReference>
<gene>
    <name evidence="8" type="ORF">HYDPIDRAFT_120568</name>
</gene>
<dbReference type="PANTHER" id="PTHR23504:SF15">
    <property type="entry name" value="MAJOR FACILITATOR SUPERFAMILY (MFS) PROFILE DOMAIN-CONTAINING PROTEIN"/>
    <property type="match status" value="1"/>
</dbReference>
<keyword evidence="9" id="KW-1185">Reference proteome</keyword>
<dbReference type="InterPro" id="IPR020846">
    <property type="entry name" value="MFS_dom"/>
</dbReference>
<evidence type="ECO:0000256" key="2">
    <source>
        <dbReference type="ARBA" id="ARBA00022448"/>
    </source>
</evidence>
<dbReference type="OrthoDB" id="419616at2759"/>
<organism evidence="8 9">
    <name type="scientific">Hydnomerulius pinastri MD-312</name>
    <dbReference type="NCBI Taxonomy" id="994086"/>
    <lineage>
        <taxon>Eukaryota</taxon>
        <taxon>Fungi</taxon>
        <taxon>Dikarya</taxon>
        <taxon>Basidiomycota</taxon>
        <taxon>Agaricomycotina</taxon>
        <taxon>Agaricomycetes</taxon>
        <taxon>Agaricomycetidae</taxon>
        <taxon>Boletales</taxon>
        <taxon>Boletales incertae sedis</taxon>
        <taxon>Leucogyrophana</taxon>
    </lineage>
</organism>
<evidence type="ECO:0000256" key="5">
    <source>
        <dbReference type="ARBA" id="ARBA00023136"/>
    </source>
</evidence>
<name>A0A0C2KJE6_9AGAM</name>
<dbReference type="Proteomes" id="UP000053820">
    <property type="component" value="Unassembled WGS sequence"/>
</dbReference>
<keyword evidence="3 6" id="KW-0812">Transmembrane</keyword>
<reference evidence="8 9" key="1">
    <citation type="submission" date="2014-04" db="EMBL/GenBank/DDBJ databases">
        <title>Evolutionary Origins and Diversification of the Mycorrhizal Mutualists.</title>
        <authorList>
            <consortium name="DOE Joint Genome Institute"/>
            <consortium name="Mycorrhizal Genomics Consortium"/>
            <person name="Kohler A."/>
            <person name="Kuo A."/>
            <person name="Nagy L.G."/>
            <person name="Floudas D."/>
            <person name="Copeland A."/>
            <person name="Barry K.W."/>
            <person name="Cichocki N."/>
            <person name="Veneault-Fourrey C."/>
            <person name="LaButti K."/>
            <person name="Lindquist E.A."/>
            <person name="Lipzen A."/>
            <person name="Lundell T."/>
            <person name="Morin E."/>
            <person name="Murat C."/>
            <person name="Riley R."/>
            <person name="Ohm R."/>
            <person name="Sun H."/>
            <person name="Tunlid A."/>
            <person name="Henrissat B."/>
            <person name="Grigoriev I.V."/>
            <person name="Hibbett D.S."/>
            <person name="Martin F."/>
        </authorList>
    </citation>
    <scope>NUCLEOTIDE SEQUENCE [LARGE SCALE GENOMIC DNA]</scope>
    <source>
        <strain evidence="8 9">MD-312</strain>
    </source>
</reference>